<gene>
    <name evidence="2" type="ORF">S12H4_04580</name>
</gene>
<reference evidence="2" key="1">
    <citation type="journal article" date="2014" name="Front. Microbiol.">
        <title>High frequency of phylogenetically diverse reductive dehalogenase-homologous genes in deep subseafloor sedimentary metagenomes.</title>
        <authorList>
            <person name="Kawai M."/>
            <person name="Futagami T."/>
            <person name="Toyoda A."/>
            <person name="Takaki Y."/>
            <person name="Nishi S."/>
            <person name="Hori S."/>
            <person name="Arai W."/>
            <person name="Tsubouchi T."/>
            <person name="Morono Y."/>
            <person name="Uchiyama I."/>
            <person name="Ito T."/>
            <person name="Fujiyama A."/>
            <person name="Inagaki F."/>
            <person name="Takami H."/>
        </authorList>
    </citation>
    <scope>NUCLEOTIDE SEQUENCE</scope>
    <source>
        <strain evidence="2">Expedition CK06-06</strain>
    </source>
</reference>
<feature type="region of interest" description="Disordered" evidence="1">
    <location>
        <begin position="46"/>
        <end position="67"/>
    </location>
</feature>
<dbReference type="EMBL" id="BARW01001432">
    <property type="protein sequence ID" value="GAI59846.1"/>
    <property type="molecule type" value="Genomic_DNA"/>
</dbReference>
<accession>X1QYF8</accession>
<name>X1QYF8_9ZZZZ</name>
<protein>
    <submittedName>
        <fullName evidence="2">Uncharacterized protein</fullName>
    </submittedName>
</protein>
<proteinExistence type="predicted"/>
<dbReference type="AlphaFoldDB" id="X1QYF8"/>
<organism evidence="2">
    <name type="scientific">marine sediment metagenome</name>
    <dbReference type="NCBI Taxonomy" id="412755"/>
    <lineage>
        <taxon>unclassified sequences</taxon>
        <taxon>metagenomes</taxon>
        <taxon>ecological metagenomes</taxon>
    </lineage>
</organism>
<comment type="caution">
    <text evidence="2">The sequence shown here is derived from an EMBL/GenBank/DDBJ whole genome shotgun (WGS) entry which is preliminary data.</text>
</comment>
<evidence type="ECO:0000313" key="2">
    <source>
        <dbReference type="EMBL" id="GAI59846.1"/>
    </source>
</evidence>
<evidence type="ECO:0000256" key="1">
    <source>
        <dbReference type="SAM" id="MobiDB-lite"/>
    </source>
</evidence>
<sequence length="347" mass="38989">MPPELPGLPKIKLPENPLRPLREMIHEGRQQIEKAGRDIRSIAEELNPLRAPETPTTAPESQEEPPFSQNEAVVATGTACLPCCRDHLSTSSSALSEGIRFARDKGIKDPEALRRIRIALDELNVMERIDLAPDETAKLKGAEKDLANWTLKGSREIRHAITAIKDVESMEQAAAKASAITEEFISRLWAIPEEECETCGEVRESIRQFVEKRKGKGEVSDMAVTDEEFASQVAKYVASIPISTFVRMKPGAITEGVLAMAREKGYENGPRFVRYFKTPEGQAFYMDRYRLELEARKPPIREFGLTTKEKEGVVAEFKRIMGREPTPAEMHELYAEELKLKQKGVLV</sequence>